<evidence type="ECO:0000256" key="3">
    <source>
        <dbReference type="HAMAP-Rule" id="MF_03037"/>
    </source>
</evidence>
<sequence length="455" mass="50841">MEVQHIACAKGHGERIWSVAWNPVDDIFATCSSDCSVRIWRLQRKKEPSSSKAHLCASSSRNCCVDYDIILETAIDKYFKKTVRSVRFSSNGEFLICACFDGTSTVWTPARRDASGDNTVLSALPSGSDGADVCSGMHPWTCVAVLEGHENEVKCAAFDCTSTYIATCGRDKTVWIHQRSQLSAIDSNDIARLPRGGLNSSIEYFCAAILTGHTQDVKTVCWNPNALVLASASYDNSIRIWGLTREDWACVQVLNLHSSTVWSLSFDIDGHRLAAASADCALSVYKSKKVQEYVERLTDLHQQVLSTSTILKLGPIDTTISHEITRKTHKMHEYRIKNSLIADDWELCHFIQSHHSRPIYSVDFRSLILTVQFHTPCYKCVQGGGDNMVKIVTSEDNSAETKYEVGPNFQHVYTFDQFKAHNSDVNGVAWKPNDSAMLFATVADDEYIKVWKVAR</sequence>
<dbReference type="PROSITE" id="PS50082">
    <property type="entry name" value="WD_REPEATS_2"/>
    <property type="match status" value="4"/>
</dbReference>
<gene>
    <name evidence="5" type="ORF">X943_002855</name>
</gene>
<dbReference type="EMBL" id="JAHBMH010000073">
    <property type="protein sequence ID" value="KAK1933246.1"/>
    <property type="molecule type" value="Genomic_DNA"/>
</dbReference>
<dbReference type="HAMAP" id="MF_03037">
    <property type="entry name" value="ciao1"/>
    <property type="match status" value="1"/>
</dbReference>
<dbReference type="GO" id="GO:0016226">
    <property type="term" value="P:iron-sulfur cluster assembly"/>
    <property type="evidence" value="ECO:0007669"/>
    <property type="project" value="UniProtKB-UniRule"/>
</dbReference>
<feature type="repeat" description="WD" evidence="4">
    <location>
        <begin position="418"/>
        <end position="455"/>
    </location>
</feature>
<dbReference type="Proteomes" id="UP001195914">
    <property type="component" value="Unassembled WGS sequence"/>
</dbReference>
<organism evidence="5 6">
    <name type="scientific">Babesia divergens</name>
    <dbReference type="NCBI Taxonomy" id="32595"/>
    <lineage>
        <taxon>Eukaryota</taxon>
        <taxon>Sar</taxon>
        <taxon>Alveolata</taxon>
        <taxon>Apicomplexa</taxon>
        <taxon>Aconoidasida</taxon>
        <taxon>Piroplasmida</taxon>
        <taxon>Babesiidae</taxon>
        <taxon>Babesia</taxon>
    </lineage>
</organism>
<dbReference type="PANTHER" id="PTHR19920:SF0">
    <property type="entry name" value="CYTOSOLIC IRON-SULFUR PROTEIN ASSEMBLY PROTEIN CIAO1-RELATED"/>
    <property type="match status" value="1"/>
</dbReference>
<feature type="repeat" description="WD" evidence="4">
    <location>
        <begin position="210"/>
        <end position="243"/>
    </location>
</feature>
<feature type="repeat" description="WD" evidence="4">
    <location>
        <begin position="254"/>
        <end position="286"/>
    </location>
</feature>
<keyword evidence="6" id="KW-1185">Reference proteome</keyword>
<evidence type="ECO:0000256" key="1">
    <source>
        <dbReference type="ARBA" id="ARBA00022574"/>
    </source>
</evidence>
<evidence type="ECO:0000313" key="6">
    <source>
        <dbReference type="Proteomes" id="UP001195914"/>
    </source>
</evidence>
<comment type="similarity">
    <text evidence="3">Belongs to the WD repeat CIA1 family.</text>
</comment>
<feature type="repeat" description="WD" evidence="4">
    <location>
        <begin position="9"/>
        <end position="50"/>
    </location>
</feature>
<protein>
    <recommendedName>
        <fullName evidence="3">Probable cytosolic iron-sulfur protein assembly protein CIAO1 homolog</fullName>
    </recommendedName>
</protein>
<name>A0AAD9LEF9_BABDI</name>
<dbReference type="SMART" id="SM00320">
    <property type="entry name" value="WD40"/>
    <property type="match status" value="7"/>
</dbReference>
<dbReference type="InterPro" id="IPR036322">
    <property type="entry name" value="WD40_repeat_dom_sf"/>
</dbReference>
<comment type="caution">
    <text evidence="5">The sequence shown here is derived from an EMBL/GenBank/DDBJ whole genome shotgun (WGS) entry which is preliminary data.</text>
</comment>
<proteinExistence type="inferred from homology"/>
<reference evidence="5" key="2">
    <citation type="submission" date="2021-05" db="EMBL/GenBank/DDBJ databases">
        <authorList>
            <person name="Pain A."/>
        </authorList>
    </citation>
    <scope>NUCLEOTIDE SEQUENCE</scope>
    <source>
        <strain evidence="5">1802A</strain>
    </source>
</reference>
<comment type="function">
    <text evidence="3">Essential component of the cytosolic iron-sulfur (Fe/S) protein assembly machinery. Required for the maturation of extramitochondrial Fe/S proteins.</text>
</comment>
<dbReference type="SUPFAM" id="SSF50978">
    <property type="entry name" value="WD40 repeat-like"/>
    <property type="match status" value="1"/>
</dbReference>
<evidence type="ECO:0000256" key="4">
    <source>
        <dbReference type="PROSITE-ProRule" id="PRU00221"/>
    </source>
</evidence>
<dbReference type="PROSITE" id="PS50294">
    <property type="entry name" value="WD_REPEATS_REGION"/>
    <property type="match status" value="3"/>
</dbReference>
<dbReference type="InterPro" id="IPR015943">
    <property type="entry name" value="WD40/YVTN_repeat-like_dom_sf"/>
</dbReference>
<dbReference type="GO" id="GO:0097361">
    <property type="term" value="C:cytosolic [4Fe-4S] assembly targeting complex"/>
    <property type="evidence" value="ECO:0007669"/>
    <property type="project" value="InterPro"/>
</dbReference>
<keyword evidence="2" id="KW-0677">Repeat</keyword>
<evidence type="ECO:0000313" key="5">
    <source>
        <dbReference type="EMBL" id="KAK1933246.1"/>
    </source>
</evidence>
<reference evidence="5" key="1">
    <citation type="journal article" date="2014" name="Nucleic Acids Res.">
        <title>The evolutionary dynamics of variant antigen genes in Babesia reveal a history of genomic innovation underlying host-parasite interaction.</title>
        <authorList>
            <person name="Jackson A.P."/>
            <person name="Otto T.D."/>
            <person name="Darby A."/>
            <person name="Ramaprasad A."/>
            <person name="Xia D."/>
            <person name="Echaide I.E."/>
            <person name="Farber M."/>
            <person name="Gahlot S."/>
            <person name="Gamble J."/>
            <person name="Gupta D."/>
            <person name="Gupta Y."/>
            <person name="Jackson L."/>
            <person name="Malandrin L."/>
            <person name="Malas T.B."/>
            <person name="Moussa E."/>
            <person name="Nair M."/>
            <person name="Reid A.J."/>
            <person name="Sanders M."/>
            <person name="Sharma J."/>
            <person name="Tracey A."/>
            <person name="Quail M.A."/>
            <person name="Weir W."/>
            <person name="Wastling J.M."/>
            <person name="Hall N."/>
            <person name="Willadsen P."/>
            <person name="Lingelbach K."/>
            <person name="Shiels B."/>
            <person name="Tait A."/>
            <person name="Berriman M."/>
            <person name="Allred D.R."/>
            <person name="Pain A."/>
        </authorList>
    </citation>
    <scope>NUCLEOTIDE SEQUENCE</scope>
    <source>
        <strain evidence="5">1802A</strain>
    </source>
</reference>
<dbReference type="PANTHER" id="PTHR19920">
    <property type="entry name" value="WD40 PROTEIN CIAO1"/>
    <property type="match status" value="1"/>
</dbReference>
<dbReference type="Gene3D" id="2.130.10.10">
    <property type="entry name" value="YVTN repeat-like/Quinoprotein amine dehydrogenase"/>
    <property type="match status" value="1"/>
</dbReference>
<dbReference type="Pfam" id="PF00400">
    <property type="entry name" value="WD40"/>
    <property type="match status" value="6"/>
</dbReference>
<dbReference type="InterPro" id="IPR028608">
    <property type="entry name" value="CIAO1/Cia1"/>
</dbReference>
<evidence type="ECO:0000256" key="2">
    <source>
        <dbReference type="ARBA" id="ARBA00022737"/>
    </source>
</evidence>
<keyword evidence="1 4" id="KW-0853">WD repeat</keyword>
<dbReference type="InterPro" id="IPR001680">
    <property type="entry name" value="WD40_rpt"/>
</dbReference>
<dbReference type="AlphaFoldDB" id="A0AAD9LEF9"/>
<accession>A0AAD9LEF9</accession>